<dbReference type="AlphaFoldDB" id="A0A9P6E6R7"/>
<evidence type="ECO:0000313" key="3">
    <source>
        <dbReference type="EMBL" id="KAF9523423.1"/>
    </source>
</evidence>
<reference evidence="3" key="1">
    <citation type="submission" date="2020-11" db="EMBL/GenBank/DDBJ databases">
        <authorList>
            <consortium name="DOE Joint Genome Institute"/>
            <person name="Ahrendt S."/>
            <person name="Riley R."/>
            <person name="Andreopoulos W."/>
            <person name="Labutti K."/>
            <person name="Pangilinan J."/>
            <person name="Ruiz-Duenas F.J."/>
            <person name="Barrasa J.M."/>
            <person name="Sanchez-Garcia M."/>
            <person name="Camarero S."/>
            <person name="Miyauchi S."/>
            <person name="Serrano A."/>
            <person name="Linde D."/>
            <person name="Babiker R."/>
            <person name="Drula E."/>
            <person name="Ayuso-Fernandez I."/>
            <person name="Pacheco R."/>
            <person name="Padilla G."/>
            <person name="Ferreira P."/>
            <person name="Barriuso J."/>
            <person name="Kellner H."/>
            <person name="Castanera R."/>
            <person name="Alfaro M."/>
            <person name="Ramirez L."/>
            <person name="Pisabarro A.G."/>
            <person name="Kuo A."/>
            <person name="Tritt A."/>
            <person name="Lipzen A."/>
            <person name="He G."/>
            <person name="Yan M."/>
            <person name="Ng V."/>
            <person name="Cullen D."/>
            <person name="Martin F."/>
            <person name="Rosso M.-N."/>
            <person name="Henrissat B."/>
            <person name="Hibbett D."/>
            <person name="Martinez A.T."/>
            <person name="Grigoriev I.V."/>
        </authorList>
    </citation>
    <scope>NUCLEOTIDE SEQUENCE</scope>
    <source>
        <strain evidence="3">CBS 506.95</strain>
    </source>
</reference>
<accession>A0A9P6E6R7</accession>
<dbReference type="EMBL" id="MU157918">
    <property type="protein sequence ID" value="KAF9523423.1"/>
    <property type="molecule type" value="Genomic_DNA"/>
</dbReference>
<organism evidence="3 4">
    <name type="scientific">Crepidotus variabilis</name>
    <dbReference type="NCBI Taxonomy" id="179855"/>
    <lineage>
        <taxon>Eukaryota</taxon>
        <taxon>Fungi</taxon>
        <taxon>Dikarya</taxon>
        <taxon>Basidiomycota</taxon>
        <taxon>Agaricomycotina</taxon>
        <taxon>Agaricomycetes</taxon>
        <taxon>Agaricomycetidae</taxon>
        <taxon>Agaricales</taxon>
        <taxon>Agaricineae</taxon>
        <taxon>Crepidotaceae</taxon>
        <taxon>Crepidotus</taxon>
    </lineage>
</organism>
<evidence type="ECO:0000256" key="1">
    <source>
        <dbReference type="ARBA" id="ARBA00005788"/>
    </source>
</evidence>
<comment type="similarity">
    <text evidence="1">Belongs to the UPF0612 family.</text>
</comment>
<proteinExistence type="inferred from homology"/>
<sequence>MNQQVNAMNFNFFLPIASNNPRVLVPLTPHFPPNVQDVENAHQFLIARMEARRNHPQGILANQLEPSDAEILEARAYYHLLLSQTVFVHYLFLMMEPGSQGPQGEPGEGVGKQIFNPLLHDLEVRMRRHTNRIMVPCIQNPSVGPGPYNAVPLPDGIMPIDPPYDFPALKSATAINMLTFEQATTYLFAYEYNVGNN</sequence>
<feature type="domain" description="Mug135-like C-terminal" evidence="2">
    <location>
        <begin position="146"/>
        <end position="192"/>
    </location>
</feature>
<comment type="caution">
    <text evidence="3">The sequence shown here is derived from an EMBL/GenBank/DDBJ whole genome shotgun (WGS) entry which is preliminary data.</text>
</comment>
<protein>
    <recommendedName>
        <fullName evidence="2">Mug135-like C-terminal domain-containing protein</fullName>
    </recommendedName>
</protein>
<dbReference type="InterPro" id="IPR013902">
    <property type="entry name" value="Mug135-like_C"/>
</dbReference>
<dbReference type="Proteomes" id="UP000807306">
    <property type="component" value="Unassembled WGS sequence"/>
</dbReference>
<evidence type="ECO:0000259" key="2">
    <source>
        <dbReference type="Pfam" id="PF08593"/>
    </source>
</evidence>
<dbReference type="Pfam" id="PF08593">
    <property type="entry name" value="Mug135_C"/>
    <property type="match status" value="1"/>
</dbReference>
<name>A0A9P6E6R7_9AGAR</name>
<keyword evidence="4" id="KW-1185">Reference proteome</keyword>
<evidence type="ECO:0000313" key="4">
    <source>
        <dbReference type="Proteomes" id="UP000807306"/>
    </source>
</evidence>
<gene>
    <name evidence="3" type="ORF">CPB83DRAFT_898815</name>
</gene>